<sequence>MGTYDQFFDSEETLSIALSPEEAVGAIALITASALIADDSEFDTDFLANLLWECEILGDYPEEDIADFLTKLSELADAEGFGAIFNAAYEALSDEDVLDAFEAAILVIVLEREDISTEAKTFLNELQIALEIADNEAQEIIEDVLDSLEETTLDEEAIAEIYKSPAGNFKVSVPIDAQDGGKINAQPGMVGFSDDFGTLLRIDYSQAKDAELEAQKVLELGREKYLKSLIDSYISQAILTSLPHSQVLYEEYLDEMLDGCYFAMVDLPEGSTLSVSRNNEPPVRLNAYRGIIALTQDDYAYFITSQRSFFDGEEPGELEEEAEDLKDELSDFIETIEFIPA</sequence>
<name>A0A1E5QJL8_9CYAN</name>
<evidence type="ECO:0000313" key="1">
    <source>
        <dbReference type="EMBL" id="OEJ74791.1"/>
    </source>
</evidence>
<dbReference type="AlphaFoldDB" id="A0A1E5QJL8"/>
<proteinExistence type="predicted"/>
<comment type="caution">
    <text evidence="1">The sequence shown here is derived from an EMBL/GenBank/DDBJ whole genome shotgun (WGS) entry which is preliminary data.</text>
</comment>
<dbReference type="OrthoDB" id="458764at2"/>
<reference evidence="1" key="1">
    <citation type="submission" date="2016-09" db="EMBL/GenBank/DDBJ databases">
        <title>Draft genome of thermotolerant cyanobacterium Desertifilum sp. strain IPPAS B-1220.</title>
        <authorList>
            <person name="Sinetova M.A."/>
            <person name="Bolakhan K."/>
            <person name="Zayadan B.K."/>
            <person name="Mironov K.S."/>
            <person name="Ustinova V."/>
            <person name="Kupriyanova E.V."/>
            <person name="Sidorov R.A."/>
            <person name="Skrypnik A.N."/>
            <person name="Gogoleva N.E."/>
            <person name="Gogolev Y.V."/>
            <person name="Los D.A."/>
        </authorList>
    </citation>
    <scope>NUCLEOTIDE SEQUENCE [LARGE SCALE GENOMIC DNA]</scope>
    <source>
        <strain evidence="1">IPPAS B-1220</strain>
    </source>
</reference>
<organism evidence="1">
    <name type="scientific">Desertifilum tharense IPPAS B-1220</name>
    <dbReference type="NCBI Taxonomy" id="1781255"/>
    <lineage>
        <taxon>Bacteria</taxon>
        <taxon>Bacillati</taxon>
        <taxon>Cyanobacteriota</taxon>
        <taxon>Cyanophyceae</taxon>
        <taxon>Desertifilales</taxon>
        <taxon>Desertifilaceae</taxon>
        <taxon>Desertifilum</taxon>
    </lineage>
</organism>
<gene>
    <name evidence="1" type="ORF">BH720_12470</name>
</gene>
<dbReference type="RefSeq" id="WP_069967542.1">
    <property type="nucleotide sequence ID" value="NZ_CM124774.1"/>
</dbReference>
<accession>A0A1E5QJL8</accession>
<protein>
    <submittedName>
        <fullName evidence="1">Uncharacterized protein</fullName>
    </submittedName>
</protein>
<dbReference type="EMBL" id="MJGC01000060">
    <property type="protein sequence ID" value="OEJ74791.1"/>
    <property type="molecule type" value="Genomic_DNA"/>
</dbReference>